<dbReference type="HOGENOM" id="CLU_1988979_0_0_0"/>
<protein>
    <recommendedName>
        <fullName evidence="3">Spore coat protein U domain-containing protein</fullName>
    </recommendedName>
</protein>
<dbReference type="KEGG" id="dra:DR_B0060"/>
<dbReference type="Proteomes" id="UP000002524">
    <property type="component" value="Plasmid MP1"/>
</dbReference>
<dbReference type="EnsemblBacteria" id="AAF12636">
    <property type="protein sequence ID" value="AAF12636"/>
    <property type="gene ID" value="DR_B0060"/>
</dbReference>
<sequence>MQVMALCTVNVSSQVADGSNKTGTTFGKYDWKYNSLNGVKWEGTMTSHTLRCQRGTNVTMDQGGNGTLKNGSNTLNYTYKSSIAKKETADGDIWTPTVSVDIPAQQWTSPVGVYKDTVSMDISWN</sequence>
<dbReference type="AlphaFoldDB" id="Q9RZR0"/>
<evidence type="ECO:0008006" key="3">
    <source>
        <dbReference type="Google" id="ProtNLM"/>
    </source>
</evidence>
<gene>
    <name evidence="1" type="ordered locus">DR_B0060</name>
</gene>
<dbReference type="EMBL" id="AE001826">
    <property type="protein sequence ID" value="AAF12636.1"/>
    <property type="molecule type" value="Genomic_DNA"/>
</dbReference>
<proteinExistence type="predicted"/>
<keyword evidence="2" id="KW-1185">Reference proteome</keyword>
<evidence type="ECO:0000313" key="2">
    <source>
        <dbReference type="Proteomes" id="UP000002524"/>
    </source>
</evidence>
<dbReference type="InParanoid" id="Q9RZR0"/>
<dbReference type="PIR" id="E75624">
    <property type="entry name" value="E75624"/>
</dbReference>
<reference evidence="1 2" key="1">
    <citation type="journal article" date="1999" name="Science">
        <title>Genome sequence of the radioresistant bacterium Deinococcus radiodurans R1.</title>
        <authorList>
            <person name="White O."/>
            <person name="Eisen J.A."/>
            <person name="Heidelberg J.F."/>
            <person name="Hickey E.K."/>
            <person name="Peterson J.D."/>
            <person name="Dodson R.J."/>
            <person name="Haft D.H."/>
            <person name="Gwinn M.L."/>
            <person name="Nelson W.C."/>
            <person name="Richardson D.L."/>
            <person name="Moffat K.S."/>
            <person name="Qin H."/>
            <person name="Jiang L."/>
            <person name="Pamphile W."/>
            <person name="Crosby M."/>
            <person name="Shen M."/>
            <person name="Vamathevan J.J."/>
            <person name="Lam P."/>
            <person name="McDonald L."/>
            <person name="Utterback T."/>
            <person name="Zalewski C."/>
            <person name="Makarova K.S."/>
            <person name="Aravind L."/>
            <person name="Daly M.J."/>
            <person name="Minton K.W."/>
            <person name="Fleischmann R.D."/>
            <person name="Ketchum K.A."/>
            <person name="Nelson K.E."/>
            <person name="Salzberg S."/>
            <person name="Smith H.O."/>
            <person name="Venter J.C."/>
            <person name="Fraser C.M."/>
        </authorList>
    </citation>
    <scope>NUCLEOTIDE SEQUENCE [LARGE SCALE GENOMIC DNA]</scope>
    <source>
        <strain evidence="2">ATCC 13939 / DSM 20539 / JCM 16871 / LMG 4051 / NBRC 15346 / NCIMB 9279 / R1 / VKM B-1422</strain>
    </source>
</reference>
<dbReference type="PATRIC" id="fig|243230.17.peg.58"/>
<accession>Q9RZR0</accession>
<name>Q9RZR0_DEIRA</name>
<evidence type="ECO:0000313" key="1">
    <source>
        <dbReference type="EMBL" id="AAF12636.1"/>
    </source>
</evidence>
<geneLocation type="plasmid" evidence="2">
    <name>megaplasmid MP1</name>
</geneLocation>
<keyword evidence="1" id="KW-0614">Plasmid</keyword>
<organism evidence="1 2">
    <name type="scientific">Deinococcus radiodurans (strain ATCC 13939 / DSM 20539 / JCM 16871 / CCUG 27074 / LMG 4051 / NBRC 15346 / NCIMB 9279 / VKM B-1422 / R1)</name>
    <dbReference type="NCBI Taxonomy" id="243230"/>
    <lineage>
        <taxon>Bacteria</taxon>
        <taxon>Thermotogati</taxon>
        <taxon>Deinococcota</taxon>
        <taxon>Deinococci</taxon>
        <taxon>Deinococcales</taxon>
        <taxon>Deinococcaceae</taxon>
        <taxon>Deinococcus</taxon>
    </lineage>
</organism>